<proteinExistence type="inferred from homology"/>
<evidence type="ECO:0000256" key="5">
    <source>
        <dbReference type="SAM" id="Phobius"/>
    </source>
</evidence>
<dbReference type="PaxDb" id="123214-PERMA_0392"/>
<keyword evidence="5" id="KW-0812">Transmembrane</keyword>
<evidence type="ECO:0000256" key="1">
    <source>
        <dbReference type="ARBA" id="ARBA00008683"/>
    </source>
</evidence>
<dbReference type="KEGG" id="pmx:PERMA_0392"/>
<protein>
    <submittedName>
        <fullName evidence="7">Signal peptide peptidase SppA, 36K type</fullName>
        <ecNumber evidence="7">3.4.-.-</ecNumber>
    </submittedName>
</protein>
<reference evidence="7 8" key="1">
    <citation type="journal article" date="2009" name="J. Bacteriol.">
        <title>Complete and draft genome sequences of six members of the Aquificales.</title>
        <authorList>
            <person name="Reysenbach A.L."/>
            <person name="Hamamura N."/>
            <person name="Podar M."/>
            <person name="Griffiths E."/>
            <person name="Ferreira S."/>
            <person name="Hochstein R."/>
            <person name="Heidelberg J."/>
            <person name="Johnson J."/>
            <person name="Mead D."/>
            <person name="Pohorille A."/>
            <person name="Sarmiento M."/>
            <person name="Schweighofer K."/>
            <person name="Seshadri R."/>
            <person name="Voytek M.A."/>
        </authorList>
    </citation>
    <scope>NUCLEOTIDE SEQUENCE [LARGE SCALE GENOMIC DNA]</scope>
    <source>
        <strain evidence="8">DSM 14350 / EX-H1</strain>
    </source>
</reference>
<dbReference type="Gene3D" id="6.20.330.10">
    <property type="match status" value="1"/>
</dbReference>
<comment type="similarity">
    <text evidence="1">Belongs to the peptidase S49 family.</text>
</comment>
<dbReference type="eggNOG" id="COG0616">
    <property type="taxonomic scope" value="Bacteria"/>
</dbReference>
<dbReference type="STRING" id="123214.PERMA_0392"/>
<accession>C0QU18</accession>
<dbReference type="InterPro" id="IPR029045">
    <property type="entry name" value="ClpP/crotonase-like_dom_sf"/>
</dbReference>
<name>C0QU18_PERMH</name>
<dbReference type="CDD" id="cd07023">
    <property type="entry name" value="S49_Sppa_N_C"/>
    <property type="match status" value="1"/>
</dbReference>
<dbReference type="Proteomes" id="UP000001366">
    <property type="component" value="Chromosome"/>
</dbReference>
<keyword evidence="5" id="KW-0472">Membrane</keyword>
<keyword evidence="4" id="KW-0720">Serine protease</keyword>
<keyword evidence="8" id="KW-1185">Reference proteome</keyword>
<dbReference type="EC" id="3.4.-.-" evidence="7"/>
<dbReference type="Gene3D" id="3.90.226.10">
    <property type="entry name" value="2-enoyl-CoA Hydratase, Chain A, domain 1"/>
    <property type="match status" value="1"/>
</dbReference>
<dbReference type="NCBIfam" id="TIGR00706">
    <property type="entry name" value="SppA_dom"/>
    <property type="match status" value="1"/>
</dbReference>
<dbReference type="InterPro" id="IPR002142">
    <property type="entry name" value="Peptidase_S49"/>
</dbReference>
<dbReference type="PANTHER" id="PTHR42987:SF7">
    <property type="entry name" value="SIGNAL PEPTIDE PEPTIDASE SPPA-RELATED"/>
    <property type="match status" value="1"/>
</dbReference>
<evidence type="ECO:0000256" key="3">
    <source>
        <dbReference type="ARBA" id="ARBA00022801"/>
    </source>
</evidence>
<sequence>MKKKIAIGVVLFLIIIYLISFFSYRATPKIAIIEIHGVISDFYSHIQNIESAESDDSIKAVVISVDSPGGTVGAAQEIYRAIERLRTKKPVVVSMGNVAASGGYYISAPASVIYANPGTITGSIGVIIQHMDLSRVLDKLGIKVENIKSGKNKDILYPNKSLSPEQKKLIEDTIKDVYDQFLEAIVRYRPITKDQLRPYADGRIFSGRQAKKIKLVDKLGNIQDAVNEARKLAGLEDRHVVIIKLGKRKNILEKLLNSDMNSIITPSGIYYMLSF</sequence>
<evidence type="ECO:0000313" key="7">
    <source>
        <dbReference type="EMBL" id="ACO03034.1"/>
    </source>
</evidence>
<dbReference type="GO" id="GO:0006508">
    <property type="term" value="P:proteolysis"/>
    <property type="evidence" value="ECO:0007669"/>
    <property type="project" value="UniProtKB-KW"/>
</dbReference>
<dbReference type="RefSeq" id="WP_012675273.1">
    <property type="nucleotide sequence ID" value="NC_012440.1"/>
</dbReference>
<dbReference type="PANTHER" id="PTHR42987">
    <property type="entry name" value="PEPTIDASE S49"/>
    <property type="match status" value="1"/>
</dbReference>
<dbReference type="SUPFAM" id="SSF52096">
    <property type="entry name" value="ClpP/crotonase"/>
    <property type="match status" value="1"/>
</dbReference>
<dbReference type="EMBL" id="CP001230">
    <property type="protein sequence ID" value="ACO03034.1"/>
    <property type="molecule type" value="Genomic_DNA"/>
</dbReference>
<dbReference type="OrthoDB" id="9764363at2"/>
<feature type="domain" description="Peptidase S49" evidence="6">
    <location>
        <begin position="84"/>
        <end position="235"/>
    </location>
</feature>
<evidence type="ECO:0000313" key="8">
    <source>
        <dbReference type="Proteomes" id="UP000001366"/>
    </source>
</evidence>
<dbReference type="InterPro" id="IPR047272">
    <property type="entry name" value="S49_SppA_C"/>
</dbReference>
<keyword evidence="3 7" id="KW-0378">Hydrolase</keyword>
<dbReference type="InterPro" id="IPR004635">
    <property type="entry name" value="Pept_S49_SppA"/>
</dbReference>
<evidence type="ECO:0000256" key="4">
    <source>
        <dbReference type="ARBA" id="ARBA00022825"/>
    </source>
</evidence>
<evidence type="ECO:0000256" key="2">
    <source>
        <dbReference type="ARBA" id="ARBA00022670"/>
    </source>
</evidence>
<organism evidence="7 8">
    <name type="scientific">Persephonella marina (strain DSM 14350 / EX-H1)</name>
    <dbReference type="NCBI Taxonomy" id="123214"/>
    <lineage>
        <taxon>Bacteria</taxon>
        <taxon>Pseudomonadati</taxon>
        <taxon>Aquificota</taxon>
        <taxon>Aquificia</taxon>
        <taxon>Aquificales</taxon>
        <taxon>Hydrogenothermaceae</taxon>
        <taxon>Persephonella</taxon>
    </lineage>
</organism>
<evidence type="ECO:0000259" key="6">
    <source>
        <dbReference type="Pfam" id="PF01343"/>
    </source>
</evidence>
<keyword evidence="2" id="KW-0645">Protease</keyword>
<dbReference type="HOGENOM" id="CLU_046540_0_3_0"/>
<keyword evidence="5" id="KW-1133">Transmembrane helix</keyword>
<feature type="transmembrane region" description="Helical" evidence="5">
    <location>
        <begin position="5"/>
        <end position="24"/>
    </location>
</feature>
<gene>
    <name evidence="7" type="primary">sppA</name>
    <name evidence="7" type="ordered locus">PERMA_0392</name>
</gene>
<dbReference type="GO" id="GO:0008236">
    <property type="term" value="F:serine-type peptidase activity"/>
    <property type="evidence" value="ECO:0007669"/>
    <property type="project" value="UniProtKB-KW"/>
</dbReference>
<dbReference type="Pfam" id="PF01343">
    <property type="entry name" value="Peptidase_S49"/>
    <property type="match status" value="1"/>
</dbReference>
<dbReference type="AlphaFoldDB" id="C0QU18"/>